<protein>
    <submittedName>
        <fullName evidence="2">Uncharacterized protein</fullName>
    </submittedName>
</protein>
<sequence length="520" mass="59347">MQPYPSSIDGSGIRASSGNGKLSTDDAINTGNNNTDDQPINFQIVDMYFDIISLGCPIIQRSVMMDIISKNPLMNSNAPEEVALMYAIQANCYQRLGRKIEGRTAFNTSRKYLSQVFDLLDNFAIAGTFMYLSSFCMGEAEFNQSRYYLSSVQFFVAQNKQRLKDNIHFIHLCKTFMYLQLLLEEEEALDILSEEMKNSEQALHTNVVTTEKLTLQVYHFKKMIDFFMFITQNISDGQCGSSSNLSPSVPPPQFSSTMEEQLIQNHIQMIYSIPSQFNRSRSEASGTIRQVTKLMYLLMIDGIRLGILTKSQTQSDDVLIETANRIADFTTISYFSYLPPHVHTTVMNAARIHLSLIKQIQRGERISNGVDYYEYLRKEQRALTLMAERFTIVEKRFKSLLPLINEELMKRDQQFEQQIHSIIQTQQLQNQLLAIIPDDVNAIAQIHEIIGVKDVDLNTMNSYADVTRISLNIHTVPDSMGQDPFAVFLSPSFDINQVTTSPLSKENFYSDPQQFDPNNL</sequence>
<accession>A0A6A5C3E8</accession>
<evidence type="ECO:0000256" key="1">
    <source>
        <dbReference type="SAM" id="MobiDB-lite"/>
    </source>
</evidence>
<keyword evidence="3" id="KW-1185">Reference proteome</keyword>
<organism evidence="2 3">
    <name type="scientific">Naegleria fowleri</name>
    <name type="common">Brain eating amoeba</name>
    <dbReference type="NCBI Taxonomy" id="5763"/>
    <lineage>
        <taxon>Eukaryota</taxon>
        <taxon>Discoba</taxon>
        <taxon>Heterolobosea</taxon>
        <taxon>Tetramitia</taxon>
        <taxon>Eutetramitia</taxon>
        <taxon>Vahlkampfiidae</taxon>
        <taxon>Naegleria</taxon>
    </lineage>
</organism>
<dbReference type="VEuPathDB" id="AmoebaDB:FDP41_013612"/>
<dbReference type="AlphaFoldDB" id="A0A6A5C3E8"/>
<dbReference type="OrthoDB" id="10258943at2759"/>
<name>A0A6A5C3E8_NAEFO</name>
<dbReference type="Proteomes" id="UP000444721">
    <property type="component" value="Unassembled WGS sequence"/>
</dbReference>
<evidence type="ECO:0000313" key="2">
    <source>
        <dbReference type="EMBL" id="KAF0980398.1"/>
    </source>
</evidence>
<gene>
    <name evidence="2" type="ORF">FDP41_013612</name>
</gene>
<dbReference type="VEuPathDB" id="AmoebaDB:NF0020460"/>
<dbReference type="RefSeq" id="XP_044565111.1">
    <property type="nucleotide sequence ID" value="XM_044704262.1"/>
</dbReference>
<dbReference type="VEuPathDB" id="AmoebaDB:NfTy_027650"/>
<proteinExistence type="predicted"/>
<comment type="caution">
    <text evidence="2">The sequence shown here is derived from an EMBL/GenBank/DDBJ whole genome shotgun (WGS) entry which is preliminary data.</text>
</comment>
<dbReference type="OMA" id="AIQANCY"/>
<reference evidence="2 3" key="1">
    <citation type="journal article" date="2019" name="Sci. Rep.">
        <title>Nanopore sequencing improves the draft genome of the human pathogenic amoeba Naegleria fowleri.</title>
        <authorList>
            <person name="Liechti N."/>
            <person name="Schurch N."/>
            <person name="Bruggmann R."/>
            <person name="Wittwer M."/>
        </authorList>
    </citation>
    <scope>NUCLEOTIDE SEQUENCE [LARGE SCALE GENOMIC DNA]</scope>
    <source>
        <strain evidence="2 3">ATCC 30894</strain>
    </source>
</reference>
<dbReference type="GeneID" id="68120827"/>
<dbReference type="EMBL" id="VFQX01000019">
    <property type="protein sequence ID" value="KAF0980398.1"/>
    <property type="molecule type" value="Genomic_DNA"/>
</dbReference>
<feature type="region of interest" description="Disordered" evidence="1">
    <location>
        <begin position="1"/>
        <end position="35"/>
    </location>
</feature>
<evidence type="ECO:0000313" key="3">
    <source>
        <dbReference type="Proteomes" id="UP000444721"/>
    </source>
</evidence>